<evidence type="ECO:0000256" key="5">
    <source>
        <dbReference type="SAM" id="MobiDB-lite"/>
    </source>
</evidence>
<dbReference type="AlphaFoldDB" id="A0AA39WBU6"/>
<dbReference type="InterPro" id="IPR036259">
    <property type="entry name" value="MFS_trans_sf"/>
</dbReference>
<evidence type="ECO:0000313" key="7">
    <source>
        <dbReference type="EMBL" id="KAK0613168.1"/>
    </source>
</evidence>
<dbReference type="InterPro" id="IPR011701">
    <property type="entry name" value="MFS"/>
</dbReference>
<proteinExistence type="predicted"/>
<evidence type="ECO:0000313" key="8">
    <source>
        <dbReference type="Proteomes" id="UP001175001"/>
    </source>
</evidence>
<keyword evidence="8" id="KW-1185">Reference proteome</keyword>
<feature type="region of interest" description="Disordered" evidence="5">
    <location>
        <begin position="1"/>
        <end position="75"/>
    </location>
</feature>
<keyword evidence="4 6" id="KW-0472">Membrane</keyword>
<dbReference type="PANTHER" id="PTHR23507:SF1">
    <property type="entry name" value="FI18259P1-RELATED"/>
    <property type="match status" value="1"/>
</dbReference>
<evidence type="ECO:0000256" key="2">
    <source>
        <dbReference type="ARBA" id="ARBA00022692"/>
    </source>
</evidence>
<feature type="compositionally biased region" description="Gly residues" evidence="5">
    <location>
        <begin position="337"/>
        <end position="346"/>
    </location>
</feature>
<feature type="compositionally biased region" description="Low complexity" evidence="5">
    <location>
        <begin position="317"/>
        <end position="330"/>
    </location>
</feature>
<dbReference type="GO" id="GO:0016020">
    <property type="term" value="C:membrane"/>
    <property type="evidence" value="ECO:0007669"/>
    <property type="project" value="UniProtKB-SubCell"/>
</dbReference>
<dbReference type="SUPFAM" id="SSF103473">
    <property type="entry name" value="MFS general substrate transporter"/>
    <property type="match status" value="1"/>
</dbReference>
<evidence type="ECO:0000256" key="4">
    <source>
        <dbReference type="ARBA" id="ARBA00023136"/>
    </source>
</evidence>
<evidence type="ECO:0000256" key="3">
    <source>
        <dbReference type="ARBA" id="ARBA00022989"/>
    </source>
</evidence>
<keyword evidence="2 6" id="KW-0812">Transmembrane</keyword>
<protein>
    <submittedName>
        <fullName evidence="7">Solute carrier family 46 member 3</fullName>
    </submittedName>
</protein>
<feature type="compositionally biased region" description="Basic and acidic residues" evidence="5">
    <location>
        <begin position="26"/>
        <end position="35"/>
    </location>
</feature>
<sequence>MKPFASSAAVLEDEAGETTPLLAEALARRQEHRYSDASSSESPSEASSQRSEEEQHSPRASGPSPPGEVSAKRHHHHGRHRFWPYAAVLCGALSLVADLGDGLTAAPEVRLLEMAVCRDYYRTRDPSVIGPPPLNYVREELCKRDEIQVELAYLRALKSLFAAIPGLFCTVLFGRLADLWGRKPILLLGMTGQILTYLWVILICYFHEVFPTRLVWASAIFQLMGGGHRNISALMNTVIVDVAPEYARTSTFYLVGALIRVTDMVSAAGGSWLLSRDLWLPFKISTPILLTSLPIILCLPETAPPRAAPRDRHDSVISETPSTTSTSLATKSKDLGRGGGYVGGAG</sequence>
<dbReference type="Proteomes" id="UP001175001">
    <property type="component" value="Unassembled WGS sequence"/>
</dbReference>
<dbReference type="EMBL" id="JAUJDW010000205">
    <property type="protein sequence ID" value="KAK0613168.1"/>
    <property type="molecule type" value="Genomic_DNA"/>
</dbReference>
<comment type="caution">
    <text evidence="7">The sequence shown here is derived from an EMBL/GenBank/DDBJ whole genome shotgun (WGS) entry which is preliminary data.</text>
</comment>
<keyword evidence="3 6" id="KW-1133">Transmembrane helix</keyword>
<evidence type="ECO:0000256" key="6">
    <source>
        <dbReference type="SAM" id="Phobius"/>
    </source>
</evidence>
<feature type="transmembrane region" description="Helical" evidence="6">
    <location>
        <begin position="185"/>
        <end position="208"/>
    </location>
</feature>
<dbReference type="Pfam" id="PF07690">
    <property type="entry name" value="MFS_1"/>
    <property type="match status" value="1"/>
</dbReference>
<reference evidence="7" key="1">
    <citation type="submission" date="2023-06" db="EMBL/GenBank/DDBJ databases">
        <title>Multi-omics analyses reveal the molecular pathogenesis toolkit of Lasiodiplodia hormozganensis, a cross-kingdom pathogen.</title>
        <authorList>
            <person name="Felix C."/>
            <person name="Meneses R."/>
            <person name="Goncalves M.F.M."/>
            <person name="Tilleman L."/>
            <person name="Duarte A.S."/>
            <person name="Jorrin-Novo J.V."/>
            <person name="Van De Peer Y."/>
            <person name="Deforce D."/>
            <person name="Van Nieuwerburgh F."/>
            <person name="Esteves A.C."/>
            <person name="Alves A."/>
        </authorList>
    </citation>
    <scope>NUCLEOTIDE SEQUENCE</scope>
    <source>
        <strain evidence="7">CBS 339.90</strain>
    </source>
</reference>
<dbReference type="PANTHER" id="PTHR23507">
    <property type="entry name" value="ZGC:174356"/>
    <property type="match status" value="1"/>
</dbReference>
<comment type="subcellular location">
    <subcellularLocation>
        <location evidence="1">Membrane</location>
        <topology evidence="1">Multi-pass membrane protein</topology>
    </subcellularLocation>
</comment>
<dbReference type="Gene3D" id="1.20.1250.20">
    <property type="entry name" value="MFS general substrate transporter like domains"/>
    <property type="match status" value="1"/>
</dbReference>
<accession>A0AA39WBU6</accession>
<name>A0AA39WBU6_9PEZI</name>
<evidence type="ECO:0000256" key="1">
    <source>
        <dbReference type="ARBA" id="ARBA00004141"/>
    </source>
</evidence>
<feature type="region of interest" description="Disordered" evidence="5">
    <location>
        <begin position="306"/>
        <end position="346"/>
    </location>
</feature>
<feature type="compositionally biased region" description="Low complexity" evidence="5">
    <location>
        <begin position="36"/>
        <end position="49"/>
    </location>
</feature>
<gene>
    <name evidence="7" type="primary">SLC46A3</name>
    <name evidence="7" type="ORF">DIS24_g11947</name>
</gene>
<feature type="transmembrane region" description="Helical" evidence="6">
    <location>
        <begin position="153"/>
        <end position="173"/>
    </location>
</feature>
<dbReference type="GO" id="GO:0022857">
    <property type="term" value="F:transmembrane transporter activity"/>
    <property type="evidence" value="ECO:0007669"/>
    <property type="project" value="InterPro"/>
</dbReference>
<organism evidence="7 8">
    <name type="scientific">Lasiodiplodia hormozganensis</name>
    <dbReference type="NCBI Taxonomy" id="869390"/>
    <lineage>
        <taxon>Eukaryota</taxon>
        <taxon>Fungi</taxon>
        <taxon>Dikarya</taxon>
        <taxon>Ascomycota</taxon>
        <taxon>Pezizomycotina</taxon>
        <taxon>Dothideomycetes</taxon>
        <taxon>Dothideomycetes incertae sedis</taxon>
        <taxon>Botryosphaeriales</taxon>
        <taxon>Botryosphaeriaceae</taxon>
        <taxon>Lasiodiplodia</taxon>
    </lineage>
</organism>